<feature type="transmembrane region" description="Helical" evidence="1">
    <location>
        <begin position="223"/>
        <end position="242"/>
    </location>
</feature>
<keyword evidence="1" id="KW-1133">Transmembrane helix</keyword>
<reference evidence="2 3" key="1">
    <citation type="journal article" date="2010" name="Proc. Natl. Acad. Sci. U.S.A.">
        <title>Genome analysis of Bifidobacterium bifidum PRL2010 reveals metabolic pathways for host-derived glycan foraging.</title>
        <authorList>
            <person name="Turroni F."/>
            <person name="Bottacini F."/>
            <person name="Foroni E."/>
            <person name="Mulder I."/>
            <person name="Kim J.H."/>
            <person name="Zomer A."/>
            <person name="Sanchez B."/>
            <person name="Bidossi A."/>
            <person name="Ferrarini A."/>
            <person name="Giubellini V."/>
            <person name="Delledonne M."/>
            <person name="Henrissat B."/>
            <person name="Coutinho P."/>
            <person name="Oggioni M."/>
            <person name="Fitzgerald G.F."/>
            <person name="Mills D."/>
            <person name="Margolles A."/>
            <person name="Kelly D."/>
            <person name="van Sinderen D."/>
            <person name="Ventura M."/>
        </authorList>
    </citation>
    <scope>NUCLEOTIDE SEQUENCE [LARGE SCALE GENOMIC DNA]</scope>
    <source>
        <strain evidence="2 3">PRL2010</strain>
    </source>
</reference>
<evidence type="ECO:0000313" key="3">
    <source>
        <dbReference type="Proteomes" id="UP000002312"/>
    </source>
</evidence>
<protein>
    <submittedName>
        <fullName evidence="2">Uncharacterized protein</fullName>
    </submittedName>
</protein>
<dbReference type="KEGG" id="bbp:BBPR_0857"/>
<gene>
    <name evidence="2" type="ordered locus">BBPR_0857</name>
</gene>
<keyword evidence="1" id="KW-0472">Membrane</keyword>
<feature type="transmembrane region" description="Helical" evidence="1">
    <location>
        <begin position="60"/>
        <end position="79"/>
    </location>
</feature>
<dbReference type="EMBL" id="CP001840">
    <property type="protein sequence ID" value="ADP35935.1"/>
    <property type="molecule type" value="Genomic_DNA"/>
</dbReference>
<dbReference type="HOGENOM" id="CLU_691999_0_0_11"/>
<dbReference type="AlphaFoldDB" id="A0A0H3ECF4"/>
<accession>A0A0H3ECF4</accession>
<evidence type="ECO:0000313" key="2">
    <source>
        <dbReference type="EMBL" id="ADP35935.1"/>
    </source>
</evidence>
<feature type="transmembrane region" description="Helical" evidence="1">
    <location>
        <begin position="123"/>
        <end position="146"/>
    </location>
</feature>
<feature type="transmembrane region" description="Helical" evidence="1">
    <location>
        <begin position="91"/>
        <end position="111"/>
    </location>
</feature>
<evidence type="ECO:0000256" key="1">
    <source>
        <dbReference type="SAM" id="Phobius"/>
    </source>
</evidence>
<organism evidence="2 3">
    <name type="scientific">Bifidobacterium bifidum (strain PRL2010)</name>
    <dbReference type="NCBI Taxonomy" id="702459"/>
    <lineage>
        <taxon>Bacteria</taxon>
        <taxon>Bacillati</taxon>
        <taxon>Actinomycetota</taxon>
        <taxon>Actinomycetes</taxon>
        <taxon>Bifidobacteriales</taxon>
        <taxon>Bifidobacteriaceae</taxon>
        <taxon>Bifidobacterium</taxon>
    </lineage>
</organism>
<proteinExistence type="predicted"/>
<keyword evidence="1" id="KW-0812">Transmembrane</keyword>
<feature type="transmembrane region" description="Helical" evidence="1">
    <location>
        <begin position="152"/>
        <end position="172"/>
    </location>
</feature>
<feature type="transmembrane region" description="Helical" evidence="1">
    <location>
        <begin position="193"/>
        <end position="211"/>
    </location>
</feature>
<dbReference type="Proteomes" id="UP000002312">
    <property type="component" value="Chromosome"/>
</dbReference>
<sequence length="398" mass="45702">MRNSIKRLSETMIVSLLTEPSASPNRIGRGLLGIGRRVWRETDRKNKHSTMRYRISCWRVILWASIVGSIALFVCDVSGVNNNGWRSLYGLYMAFSVLILTACLVTIVAAPEDAFEQKVLLSFMTLFIRWLIPSILIAFLLILCLAYSSNRFYIGLCGIFVFSVPLGLLHITQTDIWLSIPLVRYSRYLRPEKLKATFWVAIIIFCFAVIQEKCNSSSEDHKYVVIVVTIVSYIVGEFVAYARDRWNDGIDLINNIIKDADAIIMDISNRVDIDSKELIEDLISLDDHLSEDVLHRRHQKHVIASDELRLFLLLYVGRIISNDIVFCENKSRKVIIFGSLLLSASADELLRSMNNYVYEDTKKKGREILGKNQEQCEKDLCEFLFALREHLIEERCSV</sequence>
<name>A0A0H3ECF4_BIFBP</name>
<dbReference type="PATRIC" id="fig|702459.3.peg.889"/>